<reference evidence="5" key="1">
    <citation type="journal article" date="2020" name="Plant Biotechnol. J.">
        <title>The pomegranate (Punica granatum L.) draft genome dissects genetic divergence between soft- and hard-seeded cultivars.</title>
        <authorList>
            <person name="Luo X."/>
            <person name="Li H."/>
            <person name="Wu Z."/>
            <person name="Yao W."/>
            <person name="Zhao P."/>
            <person name="Cao D."/>
            <person name="Yu H."/>
            <person name="Li K."/>
            <person name="Poudel K."/>
            <person name="Zhao D."/>
            <person name="Zhang F."/>
            <person name="Xia X."/>
            <person name="Chen L."/>
            <person name="Wang Q."/>
            <person name="Jing D."/>
            <person name="Cao S."/>
        </authorList>
    </citation>
    <scope>NUCLEOTIDE SEQUENCE [LARGE SCALE GENOMIC DNA]</scope>
</reference>
<organism evidence="5 6">
    <name type="scientific">Punica granatum</name>
    <name type="common">Pomegranate</name>
    <dbReference type="NCBI Taxonomy" id="22663"/>
    <lineage>
        <taxon>Eukaryota</taxon>
        <taxon>Viridiplantae</taxon>
        <taxon>Streptophyta</taxon>
        <taxon>Embryophyta</taxon>
        <taxon>Tracheophyta</taxon>
        <taxon>Spermatophyta</taxon>
        <taxon>Magnoliopsida</taxon>
        <taxon>eudicotyledons</taxon>
        <taxon>Gunneridae</taxon>
        <taxon>Pentapetalae</taxon>
        <taxon>rosids</taxon>
        <taxon>malvids</taxon>
        <taxon>Myrtales</taxon>
        <taxon>Lythraceae</taxon>
        <taxon>Punica</taxon>
    </lineage>
</organism>
<evidence type="ECO:0000313" key="7">
    <source>
        <dbReference type="RefSeq" id="XP_031395002.1"/>
    </source>
</evidence>
<name>A0A6P8C0H6_PUNGR</name>
<feature type="compositionally biased region" description="Acidic residues" evidence="1">
    <location>
        <begin position="126"/>
        <end position="141"/>
    </location>
</feature>
<evidence type="ECO:0000256" key="1">
    <source>
        <dbReference type="SAM" id="MobiDB-lite"/>
    </source>
</evidence>
<dbReference type="RefSeq" id="XP_031395002.1">
    <property type="nucleotide sequence ID" value="XM_031539142.1"/>
</dbReference>
<dbReference type="OrthoDB" id="1888602at2759"/>
<dbReference type="InterPro" id="IPR018289">
    <property type="entry name" value="MULE_transposase_dom"/>
</dbReference>
<dbReference type="Pfam" id="PF26130">
    <property type="entry name" value="PB1-like"/>
    <property type="match status" value="1"/>
</dbReference>
<dbReference type="Pfam" id="PF10551">
    <property type="entry name" value="MULE"/>
    <property type="match status" value="1"/>
</dbReference>
<evidence type="ECO:0000259" key="4">
    <source>
        <dbReference type="Pfam" id="PF26130"/>
    </source>
</evidence>
<dbReference type="PANTHER" id="PTHR31973">
    <property type="entry name" value="POLYPROTEIN, PUTATIVE-RELATED"/>
    <property type="match status" value="1"/>
</dbReference>
<reference evidence="6 7" key="2">
    <citation type="submission" date="2025-04" db="UniProtKB">
        <authorList>
            <consortium name="RefSeq"/>
        </authorList>
    </citation>
    <scope>IDENTIFICATION</scope>
    <source>
        <tissue evidence="6 7">Leaf</tissue>
    </source>
</reference>
<dbReference type="InterPro" id="IPR004332">
    <property type="entry name" value="Transposase_MuDR"/>
</dbReference>
<keyword evidence="5" id="KW-1185">Reference proteome</keyword>
<feature type="region of interest" description="Disordered" evidence="1">
    <location>
        <begin position="75"/>
        <end position="193"/>
    </location>
</feature>
<dbReference type="RefSeq" id="XP_031375321.1">
    <property type="nucleotide sequence ID" value="XM_031519461.1"/>
</dbReference>
<gene>
    <name evidence="6" type="primary">LOC116189750</name>
    <name evidence="7" type="synonym">LOC116206308</name>
</gene>
<dbReference type="AlphaFoldDB" id="A0A6P8C0H6"/>
<feature type="domain" description="Transposase MuDR plant" evidence="2">
    <location>
        <begin position="212"/>
        <end position="266"/>
    </location>
</feature>
<evidence type="ECO:0000313" key="6">
    <source>
        <dbReference type="RefSeq" id="XP_031375321.1"/>
    </source>
</evidence>
<protein>
    <submittedName>
        <fullName evidence="6">Uncharacterized protein LOC116189750</fullName>
    </submittedName>
    <submittedName>
        <fullName evidence="7">Uncharacterized protein LOC116206308</fullName>
    </submittedName>
</protein>
<evidence type="ECO:0000259" key="2">
    <source>
        <dbReference type="Pfam" id="PF03108"/>
    </source>
</evidence>
<feature type="compositionally biased region" description="Basic and acidic residues" evidence="1">
    <location>
        <begin position="75"/>
        <end position="89"/>
    </location>
</feature>
<dbReference type="Proteomes" id="UP000515151">
    <property type="component" value="Chromosome 1"/>
</dbReference>
<evidence type="ECO:0000313" key="5">
    <source>
        <dbReference type="Proteomes" id="UP000515151"/>
    </source>
</evidence>
<proteinExistence type="predicted"/>
<evidence type="ECO:0000259" key="3">
    <source>
        <dbReference type="Pfam" id="PF10551"/>
    </source>
</evidence>
<sequence length="471" mass="54560">MSWHELKGILDDFGYKPPKRMWYVVPKNSLDVGLIEMNTDFEVMEMAALGVKHEIMHVYVEADLKDDDIGEWRRSADRNEERNEERNEAVNEGGNEAADEGGNEAEHEGDMAVEGDSASDSNVYSSDDEEYGSERDNDEFMDGQRRKRISKKPQSVAPLQVRPVGSDYGDSSDEVITPNSTNDEGESSKMVKRSKTFNPRCDMKNITFKKDMWFESAKQFQAAVRDYAIYNGYAIKWLKSGKRKMEAKCKQNCPWRIYGSLAQRRDAFVIKTFHDEHKCSRGEKNQQATYYWIAEHFLDKFRTNFDWNVRDLAQEINEKFGIKVSMSVCYRAKALAQHKIPGTMEEHYSWLPSYVAELKRVNKDNTFEVVYDRDNPDYVVRFKKMYVYFESLRIGFLEGCRRVIGMDGCFLKTELKGQLLSPVGKDGNNQMFPIAWAVVEGENESSWRWFIQLLKDDLGLSEGYGWTILSD</sequence>
<dbReference type="Pfam" id="PF03108">
    <property type="entry name" value="DBD_Tnp_Mut"/>
    <property type="match status" value="1"/>
</dbReference>
<dbReference type="PANTHER" id="PTHR31973:SF187">
    <property type="entry name" value="MUTATOR TRANSPOSASE MUDRA PROTEIN"/>
    <property type="match status" value="1"/>
</dbReference>
<feature type="domain" description="PB1-like" evidence="4">
    <location>
        <begin position="2"/>
        <end position="61"/>
    </location>
</feature>
<feature type="domain" description="MULE transposase" evidence="3">
    <location>
        <begin position="403"/>
        <end position="453"/>
    </location>
</feature>
<accession>A0A6P8C0H6</accession>
<dbReference type="InterPro" id="IPR058594">
    <property type="entry name" value="PB1-like_dom_pln"/>
</dbReference>
<dbReference type="GeneID" id="116189750"/>